<name>A0A220YL86_9CAUD</name>
<dbReference type="Gene3D" id="3.40.50.300">
    <property type="entry name" value="P-loop containing nucleotide triphosphate hydrolases"/>
    <property type="match status" value="1"/>
</dbReference>
<gene>
    <name evidence="2" type="ORF">vBAspPH44_47</name>
</gene>
<dbReference type="InterPro" id="IPR047987">
    <property type="entry name" value="Gp19-like_virus"/>
</dbReference>
<feature type="domain" description="Terminase large subunit ribonuclease H-like" evidence="1">
    <location>
        <begin position="450"/>
        <end position="566"/>
    </location>
</feature>
<dbReference type="NCBIfam" id="NF033889">
    <property type="entry name" value="termin_lrg_T7"/>
    <property type="match status" value="1"/>
</dbReference>
<dbReference type="InterPro" id="IPR054762">
    <property type="entry name" value="Gp19_RNaseH-like"/>
</dbReference>
<dbReference type="EMBL" id="MF278336">
    <property type="protein sequence ID" value="ASL24430.1"/>
    <property type="molecule type" value="Genomic_DNA"/>
</dbReference>
<evidence type="ECO:0000313" key="2">
    <source>
        <dbReference type="EMBL" id="ASL24430.1"/>
    </source>
</evidence>
<accession>A0A220YL86</accession>
<evidence type="ECO:0000259" key="1">
    <source>
        <dbReference type="Pfam" id="PF22530"/>
    </source>
</evidence>
<reference evidence="3" key="1">
    <citation type="submission" date="2017-06" db="EMBL/GenBank/DDBJ databases">
        <title>Complete genome sequence of Alteromonas virus vB_AspP-H4/4.</title>
        <authorList>
            <person name="Kallies R."/>
        </authorList>
    </citation>
    <scope>NUCLEOTIDE SEQUENCE [LARGE SCALE GENOMIC DNA]</scope>
</reference>
<keyword evidence="3" id="KW-1185">Reference proteome</keyword>
<sequence length="683" mass="77622">MDFSSLSYNELIERVGREYADAIMAQREQDLLDAPEGEFTDDEWTHVLESRPELESLNVDETDTFTLMANDHQYMLTLSEVEQECVRRWAEVEALRDHYALFEDFLYDCMTELMGFKCTALQIDIGRFLQSDVQHGMIQAQRSQAKSTIVAMYAVWQLIHDCKHRVLIISAGSEVAAEIANWVIQIIMNWDILECLRPDRQHGDRASSKAFDIHWQLKGAEKSPSIACIGITANMQGRRADLLIPDDIESSKNGTTEIQRQALEHLSKDFTSICQKGRIMYLGTPQTVDSIYNNLPARGYTIRVWTGRVPTDDEARFYGDSLAPYIQGMMDDPNNKIGGGVDGGRGVPTDPVLLDEEALTKKELDQGSAYFNLQHMLNTEMSDENRHPLKAKNLIVMPFGTEKGAGEITWMPSPEKLIKTTGKFTSKPQFYRPFTVSTELYAYEGKIMYVDTAGGGKNGDETVAAVTYFLHGYIFLAEILKLPGGYDNTYYEALSKLAIKHGVNDIQVEKNFGNGAFAAAWRPVMMRMYKEAGLEHTPLVEDVWESGQKELRIIDTLEPVMGRHRLIVHEDIIDYDVESVARHPIDQRETYKLFHQMQKISVERGALIHDDSIDAVAGAVRYWIDRISVDEKVRMEQKHTDENIEFFKEWGGDIGGFSNGVLGLSSDRFTKTAKQNNSRRKRR</sequence>
<dbReference type="Proteomes" id="UP000222639">
    <property type="component" value="Segment"/>
</dbReference>
<organism evidence="2 3">
    <name type="scientific">Alteromonas phage vB_AspP-H4/4</name>
    <dbReference type="NCBI Taxonomy" id="2928692"/>
    <lineage>
        <taxon>Viruses</taxon>
        <taxon>Duplodnaviria</taxon>
        <taxon>Heunggongvirae</taxon>
        <taxon>Uroviricota</taxon>
        <taxon>Caudoviricetes</taxon>
        <taxon>Autographivirales</taxon>
        <taxon>Foturvirus</taxon>
        <taxon>Foturvirus H44</taxon>
    </lineage>
</organism>
<dbReference type="InterPro" id="IPR027417">
    <property type="entry name" value="P-loop_NTPase"/>
</dbReference>
<evidence type="ECO:0000313" key="3">
    <source>
        <dbReference type="Proteomes" id="UP000222639"/>
    </source>
</evidence>
<protein>
    <submittedName>
        <fullName evidence="2">Terminase large subunit</fullName>
    </submittedName>
</protein>
<proteinExistence type="predicted"/>
<dbReference type="Pfam" id="PF22530">
    <property type="entry name" value="Terminase-T7_RNaseH-like"/>
    <property type="match status" value="1"/>
</dbReference>